<organism evidence="2 3">
    <name type="scientific">Shewanella schlegeliana</name>
    <dbReference type="NCBI Taxonomy" id="190308"/>
    <lineage>
        <taxon>Bacteria</taxon>
        <taxon>Pseudomonadati</taxon>
        <taxon>Pseudomonadota</taxon>
        <taxon>Gammaproteobacteria</taxon>
        <taxon>Alteromonadales</taxon>
        <taxon>Shewanellaceae</taxon>
        <taxon>Shewanella</taxon>
    </lineage>
</organism>
<dbReference type="EMBL" id="JAESVD010000002">
    <property type="protein sequence ID" value="MBL4912328.1"/>
    <property type="molecule type" value="Genomic_DNA"/>
</dbReference>
<gene>
    <name evidence="2" type="ORF">JMA39_04150</name>
</gene>
<comment type="caution">
    <text evidence="2">The sequence shown here is derived from an EMBL/GenBank/DDBJ whole genome shotgun (WGS) entry which is preliminary data.</text>
</comment>
<keyword evidence="1" id="KW-0812">Transmembrane</keyword>
<accession>A0ABS1SUV5</accession>
<proteinExistence type="predicted"/>
<sequence length="59" mass="6639">MPQTKQIEGRSWGLFDLIEMQTEFALCQSMARSKTLTIMVCLGVLGYGGFILFLFKMAS</sequence>
<keyword evidence="3" id="KW-1185">Reference proteome</keyword>
<keyword evidence="1" id="KW-0472">Membrane</keyword>
<protein>
    <submittedName>
        <fullName evidence="2">Uncharacterized protein</fullName>
    </submittedName>
</protein>
<feature type="transmembrane region" description="Helical" evidence="1">
    <location>
        <begin position="36"/>
        <end position="55"/>
    </location>
</feature>
<evidence type="ECO:0000313" key="2">
    <source>
        <dbReference type="EMBL" id="MBL4912328.1"/>
    </source>
</evidence>
<dbReference type="Proteomes" id="UP000604898">
    <property type="component" value="Unassembled WGS sequence"/>
</dbReference>
<reference evidence="2 3" key="1">
    <citation type="submission" date="2021-01" db="EMBL/GenBank/DDBJ databases">
        <title>Genome sequence of Shewanella schlegeliana JCM 11561.</title>
        <authorList>
            <person name="Zhang H."/>
            <person name="Li C."/>
        </authorList>
    </citation>
    <scope>NUCLEOTIDE SEQUENCE [LARGE SCALE GENOMIC DNA]</scope>
    <source>
        <strain evidence="2 3">JCM 11561</strain>
    </source>
</reference>
<evidence type="ECO:0000313" key="3">
    <source>
        <dbReference type="Proteomes" id="UP000604898"/>
    </source>
</evidence>
<evidence type="ECO:0000256" key="1">
    <source>
        <dbReference type="SAM" id="Phobius"/>
    </source>
</evidence>
<keyword evidence="1" id="KW-1133">Transmembrane helix</keyword>
<name>A0ABS1SUV5_9GAMM</name>